<name>A0A9P4GXS0_9PLEO</name>
<dbReference type="EMBL" id="ML978382">
    <property type="protein sequence ID" value="KAF2023091.1"/>
    <property type="molecule type" value="Genomic_DNA"/>
</dbReference>
<sequence>MSKRPYEFVSGSTSISIPDWESDGESDRDNSFTELHSLSTMLSPWQCEMNDVEELMIACLRNSRRQVQKVLARNGNGGEEWTNIIEIALTITTRLGHVQATAALMHSIQDEKAKLYFQPKQKDQSLFENALFMQDWALADVLLEVGTRCRLNFKDIFKIRQRDGFGNVLGFATFRRLGYCSRQQNLVRRLIKMGANCRTSEMLEEEDPLHNAIVAGSIPIVKSIVKHVPQVPAKTVGSADAACDRAGEIVTIVENARRDWLSIQEAKPHRNDSKRLKLGDN</sequence>
<keyword evidence="2" id="KW-1185">Reference proteome</keyword>
<dbReference type="Gene3D" id="1.25.40.20">
    <property type="entry name" value="Ankyrin repeat-containing domain"/>
    <property type="match status" value="1"/>
</dbReference>
<dbReference type="AlphaFoldDB" id="A0A9P4GXS0"/>
<evidence type="ECO:0000313" key="1">
    <source>
        <dbReference type="EMBL" id="KAF2023091.1"/>
    </source>
</evidence>
<proteinExistence type="predicted"/>
<dbReference type="InterPro" id="IPR036770">
    <property type="entry name" value="Ankyrin_rpt-contain_sf"/>
</dbReference>
<reference evidence="1" key="1">
    <citation type="journal article" date="2020" name="Stud. Mycol.">
        <title>101 Dothideomycetes genomes: a test case for predicting lifestyles and emergence of pathogens.</title>
        <authorList>
            <person name="Haridas S."/>
            <person name="Albert R."/>
            <person name="Binder M."/>
            <person name="Bloem J."/>
            <person name="Labutti K."/>
            <person name="Salamov A."/>
            <person name="Andreopoulos B."/>
            <person name="Baker S."/>
            <person name="Barry K."/>
            <person name="Bills G."/>
            <person name="Bluhm B."/>
            <person name="Cannon C."/>
            <person name="Castanera R."/>
            <person name="Culley D."/>
            <person name="Daum C."/>
            <person name="Ezra D."/>
            <person name="Gonzalez J."/>
            <person name="Henrissat B."/>
            <person name="Kuo A."/>
            <person name="Liang C."/>
            <person name="Lipzen A."/>
            <person name="Lutzoni F."/>
            <person name="Magnuson J."/>
            <person name="Mondo S."/>
            <person name="Nolan M."/>
            <person name="Ohm R."/>
            <person name="Pangilinan J."/>
            <person name="Park H.-J."/>
            <person name="Ramirez L."/>
            <person name="Alfaro M."/>
            <person name="Sun H."/>
            <person name="Tritt A."/>
            <person name="Yoshinaga Y."/>
            <person name="Zwiers L.-H."/>
            <person name="Turgeon B."/>
            <person name="Goodwin S."/>
            <person name="Spatafora J."/>
            <person name="Crous P."/>
            <person name="Grigoriev I."/>
        </authorList>
    </citation>
    <scope>NUCLEOTIDE SEQUENCE</scope>
    <source>
        <strain evidence="1">CBS 110217</strain>
    </source>
</reference>
<accession>A0A9P4GXS0</accession>
<dbReference type="Proteomes" id="UP000799777">
    <property type="component" value="Unassembled WGS sequence"/>
</dbReference>
<evidence type="ECO:0000313" key="2">
    <source>
        <dbReference type="Proteomes" id="UP000799777"/>
    </source>
</evidence>
<organism evidence="1 2">
    <name type="scientific">Setomelanomma holmii</name>
    <dbReference type="NCBI Taxonomy" id="210430"/>
    <lineage>
        <taxon>Eukaryota</taxon>
        <taxon>Fungi</taxon>
        <taxon>Dikarya</taxon>
        <taxon>Ascomycota</taxon>
        <taxon>Pezizomycotina</taxon>
        <taxon>Dothideomycetes</taxon>
        <taxon>Pleosporomycetidae</taxon>
        <taxon>Pleosporales</taxon>
        <taxon>Pleosporineae</taxon>
        <taxon>Phaeosphaeriaceae</taxon>
        <taxon>Setomelanomma</taxon>
    </lineage>
</organism>
<dbReference type="SUPFAM" id="SSF48403">
    <property type="entry name" value="Ankyrin repeat"/>
    <property type="match status" value="1"/>
</dbReference>
<gene>
    <name evidence="1" type="ORF">EK21DRAFT_95198</name>
</gene>
<comment type="caution">
    <text evidence="1">The sequence shown here is derived from an EMBL/GenBank/DDBJ whole genome shotgun (WGS) entry which is preliminary data.</text>
</comment>
<protein>
    <submittedName>
        <fullName evidence="1">Uncharacterized protein</fullName>
    </submittedName>
</protein>